<reference evidence="17" key="1">
    <citation type="journal article" date="2021" name="ISME J.">
        <title>Mercury methylation by metabolically versatile and cosmopolitan marine bacteria.</title>
        <authorList>
            <person name="Lin H."/>
            <person name="Ascher D.B."/>
            <person name="Myung Y."/>
            <person name="Lamborg C.H."/>
            <person name="Hallam S.J."/>
            <person name="Gionfriddo C.M."/>
            <person name="Holt K.E."/>
            <person name="Moreau J.W."/>
        </authorList>
    </citation>
    <scope>NUCLEOTIDE SEQUENCE</scope>
    <source>
        <strain evidence="17">SI075_bin30</strain>
    </source>
</reference>
<dbReference type="GO" id="GO:0009432">
    <property type="term" value="P:SOS response"/>
    <property type="evidence" value="ECO:0007669"/>
    <property type="project" value="UniProtKB-UniRule"/>
</dbReference>
<dbReference type="InterPro" id="IPR014001">
    <property type="entry name" value="Helicase_ATP-bd"/>
</dbReference>
<dbReference type="CDD" id="cd18790">
    <property type="entry name" value="SF2_C_UvrB"/>
    <property type="match status" value="1"/>
</dbReference>
<dbReference type="GO" id="GO:0005737">
    <property type="term" value="C:cytoplasm"/>
    <property type="evidence" value="ECO:0007669"/>
    <property type="project" value="UniProtKB-SubCell"/>
</dbReference>
<comment type="similarity">
    <text evidence="2 12 13">Belongs to the UvrB family.</text>
</comment>
<dbReference type="InterPro" id="IPR001650">
    <property type="entry name" value="Helicase_C-like"/>
</dbReference>
<protein>
    <recommendedName>
        <fullName evidence="11 12">UvrABC system protein B</fullName>
        <shortName evidence="12">Protein UvrB</shortName>
    </recommendedName>
    <alternativeName>
        <fullName evidence="12">Excinuclease ABC subunit B</fullName>
    </alternativeName>
</protein>
<dbReference type="SUPFAM" id="SSF52540">
    <property type="entry name" value="P-loop containing nucleoside triphosphate hydrolases"/>
    <property type="match status" value="2"/>
</dbReference>
<gene>
    <name evidence="12 17" type="primary">uvrB</name>
    <name evidence="17" type="ORF">HON47_01310</name>
</gene>
<evidence type="ECO:0000313" key="18">
    <source>
        <dbReference type="Proteomes" id="UP000722459"/>
    </source>
</evidence>
<evidence type="ECO:0000259" key="14">
    <source>
        <dbReference type="PROSITE" id="PS50151"/>
    </source>
</evidence>
<comment type="domain">
    <text evidence="12">The beta-hairpin motif is involved in DNA binding.</text>
</comment>
<keyword evidence="4 12" id="KW-0547">Nucleotide-binding</keyword>
<dbReference type="HAMAP" id="MF_00204">
    <property type="entry name" value="UvrB"/>
    <property type="match status" value="1"/>
</dbReference>
<dbReference type="Pfam" id="PF12344">
    <property type="entry name" value="UvrB"/>
    <property type="match status" value="1"/>
</dbReference>
<comment type="function">
    <text evidence="12">The UvrABC repair system catalyzes the recognition and processing of DNA lesions. A damage recognition complex composed of 2 UvrA and 2 UvrB subunits scans DNA for abnormalities. Upon binding of the UvrA(2)B(2) complex to a putative damaged site, the DNA wraps around one UvrB monomer. DNA wrap is dependent on ATP binding by UvrB and probably causes local melting of the DNA helix, facilitating insertion of UvrB beta-hairpin between the DNA strands. Then UvrB probes one DNA strand for the presence of a lesion. If a lesion is found the UvrA subunits dissociate and the UvrB-DNA preincision complex is formed. This complex is subsequently bound by UvrC and the second UvrB is released. If no lesion is found, the DNA wraps around the other UvrB subunit that will check the other stand for damage.</text>
</comment>
<dbReference type="AlphaFoldDB" id="A0A8T5GDU1"/>
<dbReference type="GO" id="GO:0009380">
    <property type="term" value="C:excinuclease repair complex"/>
    <property type="evidence" value="ECO:0007669"/>
    <property type="project" value="InterPro"/>
</dbReference>
<feature type="binding site" evidence="12">
    <location>
        <begin position="46"/>
        <end position="53"/>
    </location>
    <ligand>
        <name>ATP</name>
        <dbReference type="ChEBI" id="CHEBI:30616"/>
    </ligand>
</feature>
<feature type="domain" description="Helicase ATP-binding" evidence="15">
    <location>
        <begin position="33"/>
        <end position="166"/>
    </location>
</feature>
<dbReference type="PROSITE" id="PS51194">
    <property type="entry name" value="HELICASE_CTER"/>
    <property type="match status" value="1"/>
</dbReference>
<evidence type="ECO:0000259" key="15">
    <source>
        <dbReference type="PROSITE" id="PS51192"/>
    </source>
</evidence>
<keyword evidence="3 12" id="KW-0963">Cytoplasm</keyword>
<dbReference type="InterPro" id="IPR004807">
    <property type="entry name" value="UvrB"/>
</dbReference>
<keyword evidence="7 12" id="KW-0067">ATP-binding</keyword>
<dbReference type="PROSITE" id="PS51192">
    <property type="entry name" value="HELICASE_ATP_BIND_1"/>
    <property type="match status" value="1"/>
</dbReference>
<dbReference type="SMART" id="SM00487">
    <property type="entry name" value="DEXDc"/>
    <property type="match status" value="1"/>
</dbReference>
<evidence type="ECO:0000256" key="12">
    <source>
        <dbReference type="HAMAP-Rule" id="MF_00204"/>
    </source>
</evidence>
<dbReference type="GO" id="GO:0006289">
    <property type="term" value="P:nucleotide-excision repair"/>
    <property type="evidence" value="ECO:0007669"/>
    <property type="project" value="UniProtKB-UniRule"/>
</dbReference>
<evidence type="ECO:0000256" key="1">
    <source>
        <dbReference type="ARBA" id="ARBA00004496"/>
    </source>
</evidence>
<evidence type="ECO:0000256" key="9">
    <source>
        <dbReference type="ARBA" id="ARBA00023204"/>
    </source>
</evidence>
<dbReference type="InterPro" id="IPR027417">
    <property type="entry name" value="P-loop_NTPase"/>
</dbReference>
<dbReference type="SMART" id="SM00490">
    <property type="entry name" value="HELICc"/>
    <property type="match status" value="1"/>
</dbReference>
<sequence>MDKFKFELGEQFKLSADFAPAGDQPKAISELVDGIKRGKNAQTLLGVTGSGKSFTIANVIQKIQKPTLVVVHNKTLAAQLYNEFKAFFPENRVEYFVSFYDYYQPESYLPASDQYIEKDSHINEYIERMRLSATASLMSRRDVIIVASVSCIYGLGNPDNFTGLGFEIEVGQKISRKEVMLKLLEAQYERNDIELMSGRYRVKGDTIDLVPGYDRDIIRVEFFGDEIEKVFLIDKGSGEKLEELKHYFLFPARHFVVPEEKTIETIELIKNELKSRLPELGVIESHRLKQRTNYDLELLENIGFCKGIENYSRHFDGRSEGEKPFCLLDYFKNDFLVVVDESHQTIPQFNGMYHGDRKRKETLVEYGFRLPSALDNRPLKFDEFEKYLDKENVIFMSATPNEYERKKSKKIVEQIIRPTGLVDPEIEVHGIEGQMQHILTEIAKITKRGERVLVTTLTKKLAEEVSDFFASKKIKSRYLHSEIKTLERTELLRQLREGKFDVLVGINLLREGIDLPEVGLVAIFDADKEGFLRDQKSLIQIIGRAARNSASKVIMYADKTTRSMKGAIEETKRRREIQVEYNKKNNITPKTIIKPIEEQKIIIQDTKHIPLAEKKRLVPQLEVEMKAAAEKLDFELAINLRDKIAKLKQEMSKA</sequence>
<organism evidence="17 18">
    <name type="scientific">Candidatus Iainarchaeum sp</name>
    <dbReference type="NCBI Taxonomy" id="3101447"/>
    <lineage>
        <taxon>Archaea</taxon>
        <taxon>Candidatus Iainarchaeota</taxon>
        <taxon>Candidatus Iainarchaeia</taxon>
        <taxon>Candidatus Iainarchaeales</taxon>
        <taxon>Candidatus Iainarchaeaceae</taxon>
        <taxon>Candidatus Iainarchaeum</taxon>
    </lineage>
</organism>
<evidence type="ECO:0000313" key="17">
    <source>
        <dbReference type="EMBL" id="MBT4870193.1"/>
    </source>
</evidence>
<dbReference type="InterPro" id="IPR036876">
    <property type="entry name" value="UVR_dom_sf"/>
</dbReference>
<accession>A0A8T5GDU1</accession>
<feature type="domain" description="UVR" evidence="14">
    <location>
        <begin position="615"/>
        <end position="650"/>
    </location>
</feature>
<keyword evidence="5 12" id="KW-0227">DNA damage</keyword>
<evidence type="ECO:0000256" key="11">
    <source>
        <dbReference type="ARBA" id="ARBA00029504"/>
    </source>
</evidence>
<dbReference type="EMBL" id="JABJNZ010000021">
    <property type="protein sequence ID" value="MBT4870193.1"/>
    <property type="molecule type" value="Genomic_DNA"/>
</dbReference>
<dbReference type="Gene3D" id="4.10.860.10">
    <property type="entry name" value="UVR domain"/>
    <property type="match status" value="1"/>
</dbReference>
<evidence type="ECO:0000256" key="5">
    <source>
        <dbReference type="ARBA" id="ARBA00022763"/>
    </source>
</evidence>
<evidence type="ECO:0000256" key="13">
    <source>
        <dbReference type="RuleBase" id="RU003587"/>
    </source>
</evidence>
<feature type="short sequence motif" description="Beta-hairpin" evidence="12">
    <location>
        <begin position="99"/>
        <end position="122"/>
    </location>
</feature>
<comment type="subunit">
    <text evidence="10 12 13">Forms a heterotetramer with UvrA during the search for lesions. Interacts with UvrC in an incision complex.</text>
</comment>
<dbReference type="InterPro" id="IPR024759">
    <property type="entry name" value="UvrB_YAD/RRR_dom"/>
</dbReference>
<dbReference type="PROSITE" id="PS50151">
    <property type="entry name" value="UVR"/>
    <property type="match status" value="1"/>
</dbReference>
<dbReference type="Pfam" id="PF04851">
    <property type="entry name" value="ResIII"/>
    <property type="match status" value="1"/>
</dbReference>
<evidence type="ECO:0000256" key="2">
    <source>
        <dbReference type="ARBA" id="ARBA00008533"/>
    </source>
</evidence>
<keyword evidence="9 12" id="KW-0234">DNA repair</keyword>
<dbReference type="GO" id="GO:0120545">
    <property type="term" value="F:nucleic acid conformation isomerase activity"/>
    <property type="evidence" value="ECO:0007669"/>
    <property type="project" value="UniProtKB-ARBA"/>
</dbReference>
<dbReference type="Gene3D" id="3.40.50.300">
    <property type="entry name" value="P-loop containing nucleotide triphosphate hydrolases"/>
    <property type="match status" value="3"/>
</dbReference>
<evidence type="ECO:0000256" key="8">
    <source>
        <dbReference type="ARBA" id="ARBA00022881"/>
    </source>
</evidence>
<dbReference type="GO" id="GO:0016887">
    <property type="term" value="F:ATP hydrolysis activity"/>
    <property type="evidence" value="ECO:0007669"/>
    <property type="project" value="InterPro"/>
</dbReference>
<dbReference type="PANTHER" id="PTHR24029">
    <property type="entry name" value="UVRABC SYSTEM PROTEIN B"/>
    <property type="match status" value="1"/>
</dbReference>
<dbReference type="GO" id="GO:0003677">
    <property type="term" value="F:DNA binding"/>
    <property type="evidence" value="ECO:0007669"/>
    <property type="project" value="UniProtKB-UniRule"/>
</dbReference>
<dbReference type="InterPro" id="IPR041471">
    <property type="entry name" value="UvrB_inter"/>
</dbReference>
<dbReference type="Proteomes" id="UP000722459">
    <property type="component" value="Unassembled WGS sequence"/>
</dbReference>
<dbReference type="Pfam" id="PF02151">
    <property type="entry name" value="UVR"/>
    <property type="match status" value="1"/>
</dbReference>
<keyword evidence="8 12" id="KW-0267">Excision nuclease</keyword>
<evidence type="ECO:0000259" key="16">
    <source>
        <dbReference type="PROSITE" id="PS51194"/>
    </source>
</evidence>
<dbReference type="GO" id="GO:0009381">
    <property type="term" value="F:excinuclease ABC activity"/>
    <property type="evidence" value="ECO:0007669"/>
    <property type="project" value="UniProtKB-UniRule"/>
</dbReference>
<dbReference type="NCBIfam" id="NF003673">
    <property type="entry name" value="PRK05298.1"/>
    <property type="match status" value="1"/>
</dbReference>
<keyword evidence="12 13" id="KW-0742">SOS response</keyword>
<proteinExistence type="inferred from homology"/>
<name>A0A8T5GDU1_9ARCH</name>
<keyword evidence="6 12" id="KW-0228">DNA excision</keyword>
<dbReference type="GO" id="GO:0005524">
    <property type="term" value="F:ATP binding"/>
    <property type="evidence" value="ECO:0007669"/>
    <property type="project" value="UniProtKB-UniRule"/>
</dbReference>
<dbReference type="InterPro" id="IPR006935">
    <property type="entry name" value="Helicase/UvrB_N"/>
</dbReference>
<dbReference type="SUPFAM" id="SSF46600">
    <property type="entry name" value="C-terminal UvrC-binding domain of UvrB"/>
    <property type="match status" value="1"/>
</dbReference>
<dbReference type="CDD" id="cd17916">
    <property type="entry name" value="DEXHc_UvrB"/>
    <property type="match status" value="1"/>
</dbReference>
<evidence type="ECO:0000256" key="3">
    <source>
        <dbReference type="ARBA" id="ARBA00022490"/>
    </source>
</evidence>
<dbReference type="PANTHER" id="PTHR24029:SF0">
    <property type="entry name" value="UVRABC SYSTEM PROTEIN B"/>
    <property type="match status" value="1"/>
</dbReference>
<evidence type="ECO:0000256" key="4">
    <source>
        <dbReference type="ARBA" id="ARBA00022741"/>
    </source>
</evidence>
<dbReference type="Pfam" id="PF17757">
    <property type="entry name" value="UvrB_inter"/>
    <property type="match status" value="1"/>
</dbReference>
<dbReference type="NCBIfam" id="TIGR00631">
    <property type="entry name" value="uvrb"/>
    <property type="match status" value="1"/>
</dbReference>
<comment type="caution">
    <text evidence="17">The sequence shown here is derived from an EMBL/GenBank/DDBJ whole genome shotgun (WGS) entry which is preliminary data.</text>
</comment>
<dbReference type="InterPro" id="IPR001943">
    <property type="entry name" value="UVR_dom"/>
</dbReference>
<dbReference type="Pfam" id="PF00271">
    <property type="entry name" value="Helicase_C"/>
    <property type="match status" value="1"/>
</dbReference>
<feature type="domain" description="Helicase C-terminal" evidence="16">
    <location>
        <begin position="434"/>
        <end position="596"/>
    </location>
</feature>
<evidence type="ECO:0000256" key="7">
    <source>
        <dbReference type="ARBA" id="ARBA00022840"/>
    </source>
</evidence>
<comment type="subcellular location">
    <subcellularLocation>
        <location evidence="1 12 13">Cytoplasm</location>
    </subcellularLocation>
</comment>
<evidence type="ECO:0000256" key="10">
    <source>
        <dbReference type="ARBA" id="ARBA00026033"/>
    </source>
</evidence>
<evidence type="ECO:0000256" key="6">
    <source>
        <dbReference type="ARBA" id="ARBA00022769"/>
    </source>
</evidence>